<dbReference type="GO" id="GO:0004190">
    <property type="term" value="F:aspartic-type endopeptidase activity"/>
    <property type="evidence" value="ECO:0007669"/>
    <property type="project" value="InterPro"/>
</dbReference>
<dbReference type="AlphaFoldDB" id="A0A9D4W7Z1"/>
<gene>
    <name evidence="1" type="ORF">KIW84_062195</name>
</gene>
<organism evidence="1 2">
    <name type="scientific">Pisum sativum</name>
    <name type="common">Garden pea</name>
    <name type="synonym">Lathyrus oleraceus</name>
    <dbReference type="NCBI Taxonomy" id="3888"/>
    <lineage>
        <taxon>Eukaryota</taxon>
        <taxon>Viridiplantae</taxon>
        <taxon>Streptophyta</taxon>
        <taxon>Embryophyta</taxon>
        <taxon>Tracheophyta</taxon>
        <taxon>Spermatophyta</taxon>
        <taxon>Magnoliopsida</taxon>
        <taxon>eudicotyledons</taxon>
        <taxon>Gunneridae</taxon>
        <taxon>Pentapetalae</taxon>
        <taxon>rosids</taxon>
        <taxon>fabids</taxon>
        <taxon>Fabales</taxon>
        <taxon>Fabaceae</taxon>
        <taxon>Papilionoideae</taxon>
        <taxon>50 kb inversion clade</taxon>
        <taxon>NPAAA clade</taxon>
        <taxon>Hologalegina</taxon>
        <taxon>IRL clade</taxon>
        <taxon>Fabeae</taxon>
        <taxon>Lathyrus</taxon>
    </lineage>
</organism>
<sequence length="200" mass="22498">MSTDRYRRWLYVTDSVVNIADIEKVTRNGCVFGSIFPKEVEDVPASKKAEIPVVNLVSASMCQSGESIKLKANDNDEVLKLIKRSEFNVVEQLLQTPSKISVLSLLINFEAHREVLQKVLEQAYVEHDVTVDQFDHIVANITSCNNLSFCDEELPEEGRNHNLALHISINYKEDVMSNVLVDTGSSLNVLPKSTLSRLSY</sequence>
<comment type="caution">
    <text evidence="1">The sequence shown here is derived from an EMBL/GenBank/DDBJ whole genome shotgun (WGS) entry which is preliminary data.</text>
</comment>
<protein>
    <submittedName>
        <fullName evidence="1">Uncharacterized protein</fullName>
    </submittedName>
</protein>
<evidence type="ECO:0000313" key="2">
    <source>
        <dbReference type="Proteomes" id="UP001058974"/>
    </source>
</evidence>
<keyword evidence="2" id="KW-1185">Reference proteome</keyword>
<name>A0A9D4W7Z1_PEA</name>
<dbReference type="PROSITE" id="PS00141">
    <property type="entry name" value="ASP_PROTEASE"/>
    <property type="match status" value="1"/>
</dbReference>
<evidence type="ECO:0000313" key="1">
    <source>
        <dbReference type="EMBL" id="KAI5395911.1"/>
    </source>
</evidence>
<reference evidence="1 2" key="1">
    <citation type="journal article" date="2022" name="Nat. Genet.">
        <title>Improved pea reference genome and pan-genome highlight genomic features and evolutionary characteristics.</title>
        <authorList>
            <person name="Yang T."/>
            <person name="Liu R."/>
            <person name="Luo Y."/>
            <person name="Hu S."/>
            <person name="Wang D."/>
            <person name="Wang C."/>
            <person name="Pandey M.K."/>
            <person name="Ge S."/>
            <person name="Xu Q."/>
            <person name="Li N."/>
            <person name="Li G."/>
            <person name="Huang Y."/>
            <person name="Saxena R.K."/>
            <person name="Ji Y."/>
            <person name="Li M."/>
            <person name="Yan X."/>
            <person name="He Y."/>
            <person name="Liu Y."/>
            <person name="Wang X."/>
            <person name="Xiang C."/>
            <person name="Varshney R.K."/>
            <person name="Ding H."/>
            <person name="Gao S."/>
            <person name="Zong X."/>
        </authorList>
    </citation>
    <scope>NUCLEOTIDE SEQUENCE [LARGE SCALE GENOMIC DNA]</scope>
    <source>
        <strain evidence="1 2">cv. Zhongwan 6</strain>
    </source>
</reference>
<dbReference type="InterPro" id="IPR001969">
    <property type="entry name" value="Aspartic_peptidase_AS"/>
</dbReference>
<dbReference type="EMBL" id="JAMSHJ010000006">
    <property type="protein sequence ID" value="KAI5395911.1"/>
    <property type="molecule type" value="Genomic_DNA"/>
</dbReference>
<proteinExistence type="predicted"/>
<accession>A0A9D4W7Z1</accession>
<dbReference type="Gramene" id="Psat06G0219500-T1">
    <property type="protein sequence ID" value="KAI5395911.1"/>
    <property type="gene ID" value="KIW84_062195"/>
</dbReference>
<dbReference type="GO" id="GO:0006508">
    <property type="term" value="P:proteolysis"/>
    <property type="evidence" value="ECO:0007669"/>
    <property type="project" value="InterPro"/>
</dbReference>
<dbReference type="PANTHER" id="PTHR32108:SF9">
    <property type="entry name" value="REVERSE TRANSCRIPTASE RNASE H-LIKE DOMAIN-CONTAINING PROTEIN"/>
    <property type="match status" value="1"/>
</dbReference>
<dbReference type="Proteomes" id="UP001058974">
    <property type="component" value="Chromosome 6"/>
</dbReference>
<dbReference type="PANTHER" id="PTHR32108">
    <property type="entry name" value="DNA-DIRECTED RNA POLYMERASE SUBUNIT ALPHA"/>
    <property type="match status" value="1"/>
</dbReference>